<sequence>MALLQKDFNNAKAECRFHVMQVNWEAKDANFYVNVTYTASVASKRTVDEVGVEPSEAGSKAIMSSSTRRRRSARTIAQRRKMLLHNRKDDIPECTSLEEIDFDETKLEMTDPDSDGKCKSAEATTATAKTATTDPLKSSNSETKVSLPGESPETAPQTTPSTDYQSAATTVTSSAFNSTLNTRGTHKTLKKRRRRRRKPNAIVKFISHLFENIGLAVTEFILFAMKNMRDSEMNTFHKPTAGLMILVGLYFTVMYLEVSFAGILHIGMEFAWPVMHVGLRMFERFFAAIAGFFSNLDDVGESVYCDVATIWCDYFHLMCENRCSYTKFALERLRR</sequence>
<organism evidence="1 2">
    <name type="scientific">Panagrolaimus sp. JU765</name>
    <dbReference type="NCBI Taxonomy" id="591449"/>
    <lineage>
        <taxon>Eukaryota</taxon>
        <taxon>Metazoa</taxon>
        <taxon>Ecdysozoa</taxon>
        <taxon>Nematoda</taxon>
        <taxon>Chromadorea</taxon>
        <taxon>Rhabditida</taxon>
        <taxon>Tylenchina</taxon>
        <taxon>Panagrolaimomorpha</taxon>
        <taxon>Panagrolaimoidea</taxon>
        <taxon>Panagrolaimidae</taxon>
        <taxon>Panagrolaimus</taxon>
    </lineage>
</organism>
<dbReference type="WBParaSite" id="JU765_v2.g3352.t1">
    <property type="protein sequence ID" value="JU765_v2.g3352.t1"/>
    <property type="gene ID" value="JU765_v2.g3352"/>
</dbReference>
<dbReference type="Proteomes" id="UP000887576">
    <property type="component" value="Unplaced"/>
</dbReference>
<name>A0AC34R464_9BILA</name>
<evidence type="ECO:0000313" key="1">
    <source>
        <dbReference type="Proteomes" id="UP000887576"/>
    </source>
</evidence>
<accession>A0AC34R464</accession>
<proteinExistence type="predicted"/>
<reference evidence="2" key="1">
    <citation type="submission" date="2022-11" db="UniProtKB">
        <authorList>
            <consortium name="WormBaseParasite"/>
        </authorList>
    </citation>
    <scope>IDENTIFICATION</scope>
</reference>
<protein>
    <submittedName>
        <fullName evidence="2">Uncharacterized protein</fullName>
    </submittedName>
</protein>
<evidence type="ECO:0000313" key="2">
    <source>
        <dbReference type="WBParaSite" id="JU765_v2.g3352.t1"/>
    </source>
</evidence>